<evidence type="ECO:0000313" key="1">
    <source>
        <dbReference type="EMBL" id="RUL77508.1"/>
    </source>
</evidence>
<dbReference type="SUPFAM" id="SSF49464">
    <property type="entry name" value="Carboxypeptidase regulatory domain-like"/>
    <property type="match status" value="1"/>
</dbReference>
<protein>
    <submittedName>
        <fullName evidence="1">Carboxypeptidase regulatory-like domain-containing protein</fullName>
    </submittedName>
</protein>
<dbReference type="RefSeq" id="WP_126683903.1">
    <property type="nucleotide sequence ID" value="NZ_RYYV01000004.1"/>
</dbReference>
<sequence>MSKLIIPIDASQISEKDREKKRLRVAVRAGRETTSEVVVIESGKGQVSLEVDAKQSLLVAVGPESASEEDLFHLRTININVSPRQWDGNSLTLAPIAITPIYWRWWWIWCREFTITGQVLCADGSPVPGAQVSAFDVDYWWWWSSISQVGKTVVTDASGHFTLSFRWCCGWWPWWWWESRYWRLDPVLVEKLHPILKLHPELDVRDPSAALTLDLIAMKPQASHSTSGVLAKPTIAASRALSPELITQSRGKLLASLPYIEDFERLRIWPWFDWYPWLDCSPDIIFKVTQNCGGAQDVVIVDENILQTRWDIPTDLNVTLTANQNACCIRTTPPPPEGHCVLMTEVCQIPVTEIGGNAGTTGPVGFAYPNDRDRPFAETIVLYGQFGTTAQADYYSIQYSPHSANTWNPVPPTAVQGFSRLYYDATLAWPTGWQSALFPAVGGVYESRQHYEATHPGPAWGAPSGRSWIGDADALASITTKDYFADGAYDFQVVAYKGAAGGGPDLTTAQVLPGCGEGQNNTGNVVTVWLDNRIASFPPGTVHVNTTEPDCGVTAVRLGGTTVLPCSSQVLQPGTPLEIDFFVTDPDGHLDDYSIVLKYGLNSEKNLLSAADVGSFSYIAGPGVSVGPDYSQAVTPSINPPQSAIRPIWNGGNITLHIDDASKVFPETCCYLIELTAWKRNIVNCEVDTLTYYNQSHYSFTITV</sequence>
<proteinExistence type="predicted"/>
<reference evidence="1 2" key="1">
    <citation type="submission" date="2018-12" db="EMBL/GenBank/DDBJ databases">
        <title>Dyella dinghuensis sp. nov. DHOA06 and Dyella choica sp. nov. 4M-K27, isolated from forest soil.</title>
        <authorList>
            <person name="Qiu L.-H."/>
            <person name="Gao Z.-H."/>
        </authorList>
    </citation>
    <scope>NUCLEOTIDE SEQUENCE [LARGE SCALE GENOMIC DNA]</scope>
    <source>
        <strain evidence="1 2">4M-K27</strain>
    </source>
</reference>
<comment type="caution">
    <text evidence="1">The sequence shown here is derived from an EMBL/GenBank/DDBJ whole genome shotgun (WGS) entry which is preliminary data.</text>
</comment>
<accession>A0A432M958</accession>
<dbReference type="EMBL" id="RYYV01000004">
    <property type="protein sequence ID" value="RUL77508.1"/>
    <property type="molecule type" value="Genomic_DNA"/>
</dbReference>
<organism evidence="1 2">
    <name type="scientific">Dyella choica</name>
    <dbReference type="NCBI Taxonomy" id="1927959"/>
    <lineage>
        <taxon>Bacteria</taxon>
        <taxon>Pseudomonadati</taxon>
        <taxon>Pseudomonadota</taxon>
        <taxon>Gammaproteobacteria</taxon>
        <taxon>Lysobacterales</taxon>
        <taxon>Rhodanobacteraceae</taxon>
        <taxon>Dyella</taxon>
    </lineage>
</organism>
<gene>
    <name evidence="1" type="ORF">EKH80_06345</name>
</gene>
<dbReference type="OrthoDB" id="8728878at2"/>
<evidence type="ECO:0000313" key="2">
    <source>
        <dbReference type="Proteomes" id="UP000274358"/>
    </source>
</evidence>
<keyword evidence="1" id="KW-0645">Protease</keyword>
<name>A0A432M958_9GAMM</name>
<keyword evidence="1" id="KW-0121">Carboxypeptidase</keyword>
<dbReference type="InterPro" id="IPR008969">
    <property type="entry name" value="CarboxyPept-like_regulatory"/>
</dbReference>
<keyword evidence="1" id="KW-0378">Hydrolase</keyword>
<dbReference type="GO" id="GO:0004180">
    <property type="term" value="F:carboxypeptidase activity"/>
    <property type="evidence" value="ECO:0007669"/>
    <property type="project" value="UniProtKB-KW"/>
</dbReference>
<keyword evidence="2" id="KW-1185">Reference proteome</keyword>
<dbReference type="AlphaFoldDB" id="A0A432M958"/>
<dbReference type="Proteomes" id="UP000274358">
    <property type="component" value="Unassembled WGS sequence"/>
</dbReference>